<accession>A0A9W7EC92</accession>
<organism evidence="3 4">
    <name type="scientific">Triparma retinervis</name>
    <dbReference type="NCBI Taxonomy" id="2557542"/>
    <lineage>
        <taxon>Eukaryota</taxon>
        <taxon>Sar</taxon>
        <taxon>Stramenopiles</taxon>
        <taxon>Ochrophyta</taxon>
        <taxon>Bolidophyceae</taxon>
        <taxon>Parmales</taxon>
        <taxon>Triparmaceae</taxon>
        <taxon>Triparma</taxon>
    </lineage>
</organism>
<dbReference type="SMART" id="SM00355">
    <property type="entry name" value="ZnF_C2H2"/>
    <property type="match status" value="3"/>
</dbReference>
<dbReference type="InterPro" id="IPR013087">
    <property type="entry name" value="Znf_C2H2_type"/>
</dbReference>
<evidence type="ECO:0000313" key="4">
    <source>
        <dbReference type="Proteomes" id="UP001165082"/>
    </source>
</evidence>
<feature type="compositionally biased region" description="Polar residues" evidence="1">
    <location>
        <begin position="21"/>
        <end position="45"/>
    </location>
</feature>
<dbReference type="OrthoDB" id="3561125at2759"/>
<dbReference type="Gene3D" id="3.30.160.60">
    <property type="entry name" value="Classic Zinc Finger"/>
    <property type="match status" value="1"/>
</dbReference>
<keyword evidence="4" id="KW-1185">Reference proteome</keyword>
<gene>
    <name evidence="3" type="ORF">TrRE_jg1918</name>
</gene>
<proteinExistence type="predicted"/>
<name>A0A9W7EC92_9STRA</name>
<evidence type="ECO:0000256" key="1">
    <source>
        <dbReference type="SAM" id="MobiDB-lite"/>
    </source>
</evidence>
<sequence>MDVNTDFDSMKNARVGLVTPNYQSSMPLFSPPSSTASSPGIQGSAQRPLVFTSDSPTPLEDPEKKGSLGGPLVFPPSDLPTHVEPPVELPLGVLDDASVTEADAAALVLNFYSNPIIIAPDGAITPVSAGLTNVYADAAADADAAEGSKKKKKNKRKPLRFGPGGVLKVCGTAGCTYSTKRGDHMRRHKMNMHSVGLKWHYCKIGECTYKCKRKEALARHQASIHDETKWHKCQSFGCDFKNRAKKFIKMHVKTVHGNVIVCPPPPVHTGAFVGFVQN</sequence>
<dbReference type="PROSITE" id="PS00028">
    <property type="entry name" value="ZINC_FINGER_C2H2_1"/>
    <property type="match status" value="1"/>
</dbReference>
<comment type="caution">
    <text evidence="3">The sequence shown here is derived from an EMBL/GenBank/DDBJ whole genome shotgun (WGS) entry which is preliminary data.</text>
</comment>
<feature type="region of interest" description="Disordered" evidence="1">
    <location>
        <begin position="21"/>
        <end position="68"/>
    </location>
</feature>
<evidence type="ECO:0000313" key="3">
    <source>
        <dbReference type="EMBL" id="GMH70933.1"/>
    </source>
</evidence>
<dbReference type="AlphaFoldDB" id="A0A9W7EC92"/>
<evidence type="ECO:0000259" key="2">
    <source>
        <dbReference type="PROSITE" id="PS00028"/>
    </source>
</evidence>
<protein>
    <recommendedName>
        <fullName evidence="2">C2H2-type domain-containing protein</fullName>
    </recommendedName>
</protein>
<dbReference type="EMBL" id="BRXZ01002823">
    <property type="protein sequence ID" value="GMH70933.1"/>
    <property type="molecule type" value="Genomic_DNA"/>
</dbReference>
<feature type="domain" description="C2H2-type" evidence="2">
    <location>
        <begin position="202"/>
        <end position="225"/>
    </location>
</feature>
<reference evidence="3" key="1">
    <citation type="submission" date="2022-07" db="EMBL/GenBank/DDBJ databases">
        <title>Genome analysis of Parmales, a sister group of diatoms, reveals the evolutionary specialization of diatoms from phago-mixotrophs to photoautotrophs.</title>
        <authorList>
            <person name="Ban H."/>
            <person name="Sato S."/>
            <person name="Yoshikawa S."/>
            <person name="Kazumasa Y."/>
            <person name="Nakamura Y."/>
            <person name="Ichinomiya M."/>
            <person name="Saitoh K."/>
            <person name="Sato N."/>
            <person name="Blanc-Mathieu R."/>
            <person name="Endo H."/>
            <person name="Kuwata A."/>
            <person name="Ogata H."/>
        </authorList>
    </citation>
    <scope>NUCLEOTIDE SEQUENCE</scope>
</reference>
<dbReference type="Proteomes" id="UP001165082">
    <property type="component" value="Unassembled WGS sequence"/>
</dbReference>